<evidence type="ECO:0000313" key="2">
    <source>
        <dbReference type="EMBL" id="SER31340.1"/>
    </source>
</evidence>
<keyword evidence="1" id="KW-0812">Transmembrane</keyword>
<evidence type="ECO:0000256" key="1">
    <source>
        <dbReference type="SAM" id="Phobius"/>
    </source>
</evidence>
<keyword evidence="1" id="KW-0472">Membrane</keyword>
<evidence type="ECO:0008006" key="4">
    <source>
        <dbReference type="Google" id="ProtNLM"/>
    </source>
</evidence>
<dbReference type="Proteomes" id="UP000199572">
    <property type="component" value="Unassembled WGS sequence"/>
</dbReference>
<dbReference type="STRING" id="390241.SAMN04488023_10762"/>
<organism evidence="2 3">
    <name type="scientific">Pedobacter rhizosphaerae</name>
    <dbReference type="NCBI Taxonomy" id="390241"/>
    <lineage>
        <taxon>Bacteria</taxon>
        <taxon>Pseudomonadati</taxon>
        <taxon>Bacteroidota</taxon>
        <taxon>Sphingobacteriia</taxon>
        <taxon>Sphingobacteriales</taxon>
        <taxon>Sphingobacteriaceae</taxon>
        <taxon>Pedobacter</taxon>
    </lineage>
</organism>
<dbReference type="OrthoDB" id="1402575at2"/>
<feature type="transmembrane region" description="Helical" evidence="1">
    <location>
        <begin position="54"/>
        <end position="80"/>
    </location>
</feature>
<feature type="transmembrane region" description="Helical" evidence="1">
    <location>
        <begin position="236"/>
        <end position="254"/>
    </location>
</feature>
<dbReference type="EMBL" id="FOGG01000007">
    <property type="protein sequence ID" value="SER31340.1"/>
    <property type="molecule type" value="Genomic_DNA"/>
</dbReference>
<feature type="transmembrane region" description="Helical" evidence="1">
    <location>
        <begin position="136"/>
        <end position="156"/>
    </location>
</feature>
<accession>A0A1H9N5L3</accession>
<dbReference type="AlphaFoldDB" id="A0A1H9N5L3"/>
<feature type="transmembrane region" description="Helical" evidence="1">
    <location>
        <begin position="385"/>
        <end position="409"/>
    </location>
</feature>
<feature type="transmembrane region" description="Helical" evidence="1">
    <location>
        <begin position="416"/>
        <end position="433"/>
    </location>
</feature>
<dbReference type="RefSeq" id="WP_090883067.1">
    <property type="nucleotide sequence ID" value="NZ_FOGG01000007.1"/>
</dbReference>
<evidence type="ECO:0000313" key="3">
    <source>
        <dbReference type="Proteomes" id="UP000199572"/>
    </source>
</evidence>
<reference evidence="2 3" key="1">
    <citation type="submission" date="2016-10" db="EMBL/GenBank/DDBJ databases">
        <authorList>
            <person name="de Groot N.N."/>
        </authorList>
    </citation>
    <scope>NUCLEOTIDE SEQUENCE [LARGE SCALE GENOMIC DNA]</scope>
    <source>
        <strain evidence="2 3">DSM 18610</strain>
    </source>
</reference>
<sequence>MFKNSIKIGPTLLSLILILLVLSLFSVNPLPTFCAIVFVPIAAKLLWKKGEVPILFVGILLQWVQICIKILYASVIFVPFENLFSNPYQIKPAFYFSLTALLVISLGINLATRKSKIISFGLLESKSNEYDKKKIMFTYLCSIILYPLLLGVAGRFGGLQQLIIKLLDLKWSIFVLFFLVTFKDASQMKQKFLLIVSAEIVLSFTGYFSAFKEFFIIGFILYLFINEKLTKKEYSFMLFAGVILFNMLVVWQFIKPDYRSYLSGGEQAQIVSVSRNDALTKAFELGNAINQDKYQDAVTALIDRISYIDIFSASISYVPISRPHTHGRLWLDAIKRVLMPRLFFPGKTAINDSEKTMMYTGLGFAGNEQGTSISMGYVAETYVDFGFPMMLLPLFLFGLLIGFMFKYIINHSYNDIWGICLVIPLFFQISTFEFALDKIVGSLITFFIIYLLINKFLAKRIDQYIRQ</sequence>
<keyword evidence="3" id="KW-1185">Reference proteome</keyword>
<feature type="transmembrane region" description="Helical" evidence="1">
    <location>
        <begin position="92"/>
        <end position="111"/>
    </location>
</feature>
<gene>
    <name evidence="2" type="ORF">SAMN04488023_10762</name>
</gene>
<name>A0A1H9N5L3_9SPHI</name>
<keyword evidence="1" id="KW-1133">Transmembrane helix</keyword>
<feature type="transmembrane region" description="Helical" evidence="1">
    <location>
        <begin position="12"/>
        <end position="42"/>
    </location>
</feature>
<protein>
    <recommendedName>
        <fullName evidence="4">O-antigen polysaccharide polymerase Wzy</fullName>
    </recommendedName>
</protein>
<feature type="transmembrane region" description="Helical" evidence="1">
    <location>
        <begin position="162"/>
        <end position="180"/>
    </location>
</feature>
<proteinExistence type="predicted"/>
<feature type="transmembrane region" description="Helical" evidence="1">
    <location>
        <begin position="439"/>
        <end position="458"/>
    </location>
</feature>